<dbReference type="AlphaFoldDB" id="A0AAJ6VSI9"/>
<proteinExistence type="predicted"/>
<feature type="compositionally biased region" description="Polar residues" evidence="1">
    <location>
        <begin position="165"/>
        <end position="177"/>
    </location>
</feature>
<name>A0AAJ6VSI9_ASPNG</name>
<gene>
    <name evidence="2" type="ORF">An02g01470</name>
</gene>
<dbReference type="RefSeq" id="XP_001399287.3">
    <property type="nucleotide sequence ID" value="XM_001399250.3"/>
</dbReference>
<dbReference type="PANTHER" id="PTHR39610">
    <property type="entry name" value="BZIP DOMAIN-CONTAINING PROTEIN-RELATED"/>
    <property type="match status" value="1"/>
</dbReference>
<feature type="compositionally biased region" description="Polar residues" evidence="1">
    <location>
        <begin position="262"/>
        <end position="277"/>
    </location>
</feature>
<dbReference type="PANTHER" id="PTHR39610:SF2">
    <property type="entry name" value="BZIP DOMAIN-CONTAINING PROTEIN"/>
    <property type="match status" value="1"/>
</dbReference>
<feature type="region of interest" description="Disordered" evidence="1">
    <location>
        <begin position="444"/>
        <end position="486"/>
    </location>
</feature>
<feature type="compositionally biased region" description="Low complexity" evidence="1">
    <location>
        <begin position="185"/>
        <end position="196"/>
    </location>
</feature>
<dbReference type="VEuPathDB" id="FungiDB:An02g01470"/>
<feature type="region of interest" description="Disordered" evidence="1">
    <location>
        <begin position="319"/>
        <end position="419"/>
    </location>
</feature>
<feature type="compositionally biased region" description="Polar residues" evidence="1">
    <location>
        <begin position="142"/>
        <end position="156"/>
    </location>
</feature>
<feature type="compositionally biased region" description="Low complexity" evidence="1">
    <location>
        <begin position="319"/>
        <end position="331"/>
    </location>
</feature>
<dbReference type="KEGG" id="ang:An02g01470"/>
<sequence length="486" mass="51766">MNGLTPGHLGGDGEVNFDEGFQPGQPGSSSTPLVGPKFGTWGTAIPRAQHRGHFLLVASVWSGSAAIPLSRKYCPAFYPLSTTEKIPRNIQIDLFTHPVTIDPSAKQSGGLSYSVGPFSSTDPLLSIGRPPLTCPPQVMSPDINSLSPTWSTASSPRQRRLPPTLSDNLSSQHTQPDFPSAALPNMNNGSSNNHSNIIATDLPHRPSHSHRSSMSGSERRRSRTGSSSILNNGHTNASDSAPGEPTTTPHDHHRSSFGHNGLRTSSPLSNVGGNPTVATGDPHHQRAPSLGELHQELEQEQEAQVNRLLHMIRSQQAQLQHLQQQQQHSQAVVDDSGPAAERLTPFPPIPPLPTTSSRASTQLPSSLSSRRPSRPSSQAASPNLRPLAEPSCGSEGPDWSAGPGESPARRGSRDESAFYQAEAAMLTRENQMLRQRIRDLERQVSELTSGARSSEIPAAPTAQGTEAVDHPASAGVGSANESSDKT</sequence>
<organism evidence="2">
    <name type="scientific">Aspergillus niger</name>
    <dbReference type="NCBI Taxonomy" id="5061"/>
    <lineage>
        <taxon>Eukaryota</taxon>
        <taxon>Fungi</taxon>
        <taxon>Dikarya</taxon>
        <taxon>Ascomycota</taxon>
        <taxon>Pezizomycotina</taxon>
        <taxon>Eurotiomycetes</taxon>
        <taxon>Eurotiomycetidae</taxon>
        <taxon>Eurotiales</taxon>
        <taxon>Aspergillaceae</taxon>
        <taxon>Aspergillus</taxon>
        <taxon>Aspergillus subgen. Circumdati</taxon>
    </lineage>
</organism>
<feature type="compositionally biased region" description="Basic and acidic residues" evidence="1">
    <location>
        <begin position="407"/>
        <end position="416"/>
    </location>
</feature>
<feature type="region of interest" description="Disordered" evidence="1">
    <location>
        <begin position="1"/>
        <end position="33"/>
    </location>
</feature>
<accession>A0AAJ6VSI9</accession>
<dbReference type="GeneID" id="4978632"/>
<evidence type="ECO:0000256" key="1">
    <source>
        <dbReference type="SAM" id="MobiDB-lite"/>
    </source>
</evidence>
<reference evidence="2" key="2">
    <citation type="submission" date="2025-08" db="UniProtKB">
        <authorList>
            <consortium name="RefSeq"/>
        </authorList>
    </citation>
    <scope>IDENTIFICATION</scope>
</reference>
<evidence type="ECO:0000313" key="2">
    <source>
        <dbReference type="RefSeq" id="XP_001399287.3"/>
    </source>
</evidence>
<feature type="region of interest" description="Disordered" evidence="1">
    <location>
        <begin position="130"/>
        <end position="287"/>
    </location>
</feature>
<feature type="compositionally biased region" description="Polar residues" evidence="1">
    <location>
        <begin position="229"/>
        <end position="239"/>
    </location>
</feature>
<feature type="compositionally biased region" description="Low complexity" evidence="1">
    <location>
        <begin position="354"/>
        <end position="382"/>
    </location>
</feature>
<reference evidence="2" key="1">
    <citation type="submission" date="2025-02" db="EMBL/GenBank/DDBJ databases">
        <authorList>
            <consortium name="NCBI Genome Project"/>
        </authorList>
    </citation>
    <scope>NUCLEOTIDE SEQUENCE</scope>
</reference>
<protein>
    <submittedName>
        <fullName evidence="2">Uncharacterized protein</fullName>
    </submittedName>
</protein>